<dbReference type="Proteomes" id="UP000012179">
    <property type="component" value="Chromosome"/>
</dbReference>
<feature type="transmembrane region" description="Helical" evidence="1">
    <location>
        <begin position="118"/>
        <end position="142"/>
    </location>
</feature>
<keyword evidence="1" id="KW-0812">Transmembrane</keyword>
<evidence type="ECO:0000313" key="3">
    <source>
        <dbReference type="Proteomes" id="UP000012179"/>
    </source>
</evidence>
<feature type="transmembrane region" description="Helical" evidence="1">
    <location>
        <begin position="93"/>
        <end position="112"/>
    </location>
</feature>
<feature type="transmembrane region" description="Helical" evidence="1">
    <location>
        <begin position="154"/>
        <end position="175"/>
    </location>
</feature>
<dbReference type="eggNOG" id="COG3213">
    <property type="taxonomic scope" value="Bacteria"/>
</dbReference>
<gene>
    <name evidence="2" type="ORF">EBAPG3_012075</name>
</gene>
<keyword evidence="3" id="KW-1185">Reference proteome</keyword>
<dbReference type="OrthoDB" id="9770040at2"/>
<dbReference type="RefSeq" id="WP_004179303.1">
    <property type="nucleotide sequence ID" value="NZ_CP021106.3"/>
</dbReference>
<feature type="transmembrane region" description="Helical" evidence="1">
    <location>
        <begin position="56"/>
        <end position="81"/>
    </location>
</feature>
<feature type="transmembrane region" description="Helical" evidence="1">
    <location>
        <begin position="187"/>
        <end position="205"/>
    </location>
</feature>
<dbReference type="Pfam" id="PF05940">
    <property type="entry name" value="NnrS"/>
    <property type="match status" value="1"/>
</dbReference>
<dbReference type="EMBL" id="CP021106">
    <property type="protein sequence ID" value="ARO88448.1"/>
    <property type="molecule type" value="Genomic_DNA"/>
</dbReference>
<feature type="transmembrane region" description="Helical" evidence="1">
    <location>
        <begin position="349"/>
        <end position="367"/>
    </location>
</feature>
<dbReference type="AlphaFoldDB" id="A0A1W6SRK7"/>
<name>A0A1W6SRK7_9PROT</name>
<dbReference type="InterPro" id="IPR010266">
    <property type="entry name" value="NnrS"/>
</dbReference>
<protein>
    <submittedName>
        <fullName evidence="2">NnrS family protein</fullName>
    </submittedName>
</protein>
<feature type="transmembrane region" description="Helical" evidence="1">
    <location>
        <begin position="276"/>
        <end position="296"/>
    </location>
</feature>
<feature type="transmembrane region" description="Helical" evidence="1">
    <location>
        <begin position="217"/>
        <end position="241"/>
    </location>
</feature>
<feature type="transmembrane region" description="Helical" evidence="1">
    <location>
        <begin position="247"/>
        <end position="269"/>
    </location>
</feature>
<feature type="transmembrane region" description="Helical" evidence="1">
    <location>
        <begin position="18"/>
        <end position="36"/>
    </location>
</feature>
<evidence type="ECO:0000256" key="1">
    <source>
        <dbReference type="SAM" id="Phobius"/>
    </source>
</evidence>
<sequence length="413" mass="45689">MNNPASHWHHLSAAPHRGMFLAGTLQGVLTLLWWVVELAGRYGVAGTASAWSIAPTWAHAFLMIYGFFSFFILGFLFTTFPNWMNGEKIQPRHFSASSLLMAGGIVLFYLGLEAGELIAAAGVATLLTGFSIAIYALLRVLFGVKNQDRRHSIAASLALIGGWLGIAACLLWLLTENRALLDFSRSAGIWFFLLPIVMTVSHRMIPFFSSRVLEDYVLIRPYWILWLMLACSAGHGILQLWEAAFSYLWLFDLPLAASALYLSFTWGLLRSFRVHLLAVLHIAFAWLGLSMLLYGMQSLVFLASDGTLLIFGLAPLHALAIGYFASMVLGMASRVTLGHSGRPLVLDKLGWLLFLGFQAAVLFRILPDILPAASGMAPGLYMLAGLTWLICFTLWAVRYAPLYWRPRVDGKPG</sequence>
<keyword evidence="1" id="KW-1133">Transmembrane helix</keyword>
<reference evidence="2 3" key="1">
    <citation type="journal article" date="2015" name="Int. J. Syst. Evol. Microbiol.">
        <title>Nitrosospira lacus sp. nov., a psychrotolerant, ammonia-oxidizing bacterium from sandy lake sediment.</title>
        <authorList>
            <person name="Urakawa H."/>
            <person name="Garcia J.C."/>
            <person name="Nielsen J.L."/>
            <person name="Le V.Q."/>
            <person name="Kozlowski J.A."/>
            <person name="Stein L.Y."/>
            <person name="Lim C.K."/>
            <person name="Pommerening-Roser A."/>
            <person name="Martens-Habbena W."/>
            <person name="Stahl D.A."/>
            <person name="Klotz M.G."/>
        </authorList>
    </citation>
    <scope>NUCLEOTIDE SEQUENCE [LARGE SCALE GENOMIC DNA]</scope>
    <source>
        <strain evidence="2 3">APG3</strain>
    </source>
</reference>
<dbReference type="KEGG" id="nlc:EBAPG3_012075"/>
<feature type="transmembrane region" description="Helical" evidence="1">
    <location>
        <begin position="308"/>
        <end position="329"/>
    </location>
</feature>
<evidence type="ECO:0000313" key="2">
    <source>
        <dbReference type="EMBL" id="ARO88448.1"/>
    </source>
</evidence>
<keyword evidence="1" id="KW-0472">Membrane</keyword>
<organism evidence="2 3">
    <name type="scientific">Nitrosospira lacus</name>
    <dbReference type="NCBI Taxonomy" id="1288494"/>
    <lineage>
        <taxon>Bacteria</taxon>
        <taxon>Pseudomonadati</taxon>
        <taxon>Pseudomonadota</taxon>
        <taxon>Betaproteobacteria</taxon>
        <taxon>Nitrosomonadales</taxon>
        <taxon>Nitrosomonadaceae</taxon>
        <taxon>Nitrosospira</taxon>
    </lineage>
</organism>
<accession>A0A1W6SRK7</accession>
<proteinExistence type="predicted"/>
<feature type="transmembrane region" description="Helical" evidence="1">
    <location>
        <begin position="379"/>
        <end position="397"/>
    </location>
</feature>